<gene>
    <name evidence="3" type="ORF">PK98_02160</name>
</gene>
<comment type="similarity">
    <text evidence="1">Belongs to the metallo-dependent hydrolases superfamily.</text>
</comment>
<protein>
    <submittedName>
        <fullName evidence="3">Amidohydrolase</fullName>
    </submittedName>
</protein>
<dbReference type="PANTHER" id="PTHR43569:SF2">
    <property type="entry name" value="AMIDOHYDROLASE-RELATED DOMAIN-CONTAINING PROTEIN"/>
    <property type="match status" value="1"/>
</dbReference>
<dbReference type="OrthoDB" id="9787654at2"/>
<evidence type="ECO:0000313" key="3">
    <source>
        <dbReference type="EMBL" id="KHL26661.1"/>
    </source>
</evidence>
<keyword evidence="3" id="KW-0378">Hydrolase</keyword>
<evidence type="ECO:0000313" key="4">
    <source>
        <dbReference type="Proteomes" id="UP000030988"/>
    </source>
</evidence>
<name>A0A0B2C3T2_9SPHN</name>
<keyword evidence="4" id="KW-1185">Reference proteome</keyword>
<comment type="caution">
    <text evidence="3">The sequence shown here is derived from an EMBL/GenBank/DDBJ whole genome shotgun (WGS) entry which is preliminary data.</text>
</comment>
<sequence length="275" mass="30651">MRLLDSHLHFWRIGGPGQVWPDADWPRIHRDFLPADLRAEAEGYGLIGAVLVQSQPDDRDTDWMLTLDDPLIRAIVTWVDLADGGAPDRIRHLAAQPRVRGVRPMLQGIADTDWILQPALDPAIRALLDTGLRFDALIQPRHLPVLHRFASRWPDLSIVIDHAAKPDIAAGELDPWRDGIAALAQLPNVWCKLSGLRTEQAPEQPVEALRPYVAHLLACFGERLMWGSDWPVLRHAGDSYGTWVETTLELVGPQTPDARDRLVAGAAAAFYNIDV</sequence>
<dbReference type="InterPro" id="IPR052350">
    <property type="entry name" value="Metallo-dep_Lactonases"/>
</dbReference>
<dbReference type="EMBL" id="JTDN01000001">
    <property type="protein sequence ID" value="KHL26661.1"/>
    <property type="molecule type" value="Genomic_DNA"/>
</dbReference>
<dbReference type="InterPro" id="IPR032466">
    <property type="entry name" value="Metal_Hydrolase"/>
</dbReference>
<evidence type="ECO:0000256" key="1">
    <source>
        <dbReference type="ARBA" id="ARBA00038310"/>
    </source>
</evidence>
<dbReference type="InterPro" id="IPR006680">
    <property type="entry name" value="Amidohydro-rel"/>
</dbReference>
<organism evidence="3 4">
    <name type="scientific">Croceibacterium mercuriale</name>
    <dbReference type="NCBI Taxonomy" id="1572751"/>
    <lineage>
        <taxon>Bacteria</taxon>
        <taxon>Pseudomonadati</taxon>
        <taxon>Pseudomonadota</taxon>
        <taxon>Alphaproteobacteria</taxon>
        <taxon>Sphingomonadales</taxon>
        <taxon>Erythrobacteraceae</taxon>
        <taxon>Croceibacterium</taxon>
    </lineage>
</organism>
<dbReference type="GO" id="GO:0016787">
    <property type="term" value="F:hydrolase activity"/>
    <property type="evidence" value="ECO:0007669"/>
    <property type="project" value="UniProtKB-KW"/>
</dbReference>
<feature type="domain" description="Amidohydrolase-related" evidence="2">
    <location>
        <begin position="5"/>
        <end position="272"/>
    </location>
</feature>
<reference evidence="3 4" key="1">
    <citation type="submission" date="2014-11" db="EMBL/GenBank/DDBJ databases">
        <title>Draft genome sequence of Kirrobacter mercurialis.</title>
        <authorList>
            <person name="Coil D.A."/>
            <person name="Eisen J.A."/>
        </authorList>
    </citation>
    <scope>NUCLEOTIDE SEQUENCE [LARGE SCALE GENOMIC DNA]</scope>
    <source>
        <strain evidence="3 4">Coronado</strain>
    </source>
</reference>
<dbReference type="STRING" id="1572751.PK98_02160"/>
<dbReference type="Gene3D" id="3.20.20.140">
    <property type="entry name" value="Metal-dependent hydrolases"/>
    <property type="match status" value="1"/>
</dbReference>
<dbReference type="AlphaFoldDB" id="A0A0B2C3T2"/>
<dbReference type="Proteomes" id="UP000030988">
    <property type="component" value="Unassembled WGS sequence"/>
</dbReference>
<dbReference type="SUPFAM" id="SSF51556">
    <property type="entry name" value="Metallo-dependent hydrolases"/>
    <property type="match status" value="1"/>
</dbReference>
<evidence type="ECO:0000259" key="2">
    <source>
        <dbReference type="Pfam" id="PF04909"/>
    </source>
</evidence>
<proteinExistence type="inferred from homology"/>
<dbReference type="PANTHER" id="PTHR43569">
    <property type="entry name" value="AMIDOHYDROLASE"/>
    <property type="match status" value="1"/>
</dbReference>
<accession>A0A0B2C3T2</accession>
<dbReference type="Pfam" id="PF04909">
    <property type="entry name" value="Amidohydro_2"/>
    <property type="match status" value="1"/>
</dbReference>